<protein>
    <recommendedName>
        <fullName evidence="2">SAF domain-containing protein</fullName>
    </recommendedName>
</protein>
<name>A0A3S4WLX0_9ACTO</name>
<proteinExistence type="predicted"/>
<dbReference type="KEGG" id="asla:NCTC11923_02504"/>
<dbReference type="EMBL" id="LR134363">
    <property type="protein sequence ID" value="VEG75826.1"/>
    <property type="molecule type" value="Genomic_DNA"/>
</dbReference>
<dbReference type="SMART" id="SM00858">
    <property type="entry name" value="SAF"/>
    <property type="match status" value="1"/>
</dbReference>
<organism evidence="3 4">
    <name type="scientific">Actinomyces slackii</name>
    <dbReference type="NCBI Taxonomy" id="52774"/>
    <lineage>
        <taxon>Bacteria</taxon>
        <taxon>Bacillati</taxon>
        <taxon>Actinomycetota</taxon>
        <taxon>Actinomycetes</taxon>
        <taxon>Actinomycetales</taxon>
        <taxon>Actinomycetaceae</taxon>
        <taxon>Actinomyces</taxon>
    </lineage>
</organism>
<dbReference type="Proteomes" id="UP000276899">
    <property type="component" value="Chromosome"/>
</dbReference>
<feature type="region of interest" description="Disordered" evidence="1">
    <location>
        <begin position="1"/>
        <end position="24"/>
    </location>
</feature>
<evidence type="ECO:0000313" key="3">
    <source>
        <dbReference type="EMBL" id="VEG75826.1"/>
    </source>
</evidence>
<feature type="domain" description="SAF" evidence="2">
    <location>
        <begin position="57"/>
        <end position="118"/>
    </location>
</feature>
<feature type="compositionally biased region" description="Low complexity" evidence="1">
    <location>
        <begin position="1"/>
        <end position="20"/>
    </location>
</feature>
<evidence type="ECO:0000259" key="2">
    <source>
        <dbReference type="SMART" id="SM00858"/>
    </source>
</evidence>
<dbReference type="STRING" id="1278298.GCA_000428685_00956"/>
<dbReference type="AlphaFoldDB" id="A0A3S4WLX0"/>
<keyword evidence="4" id="KW-1185">Reference proteome</keyword>
<dbReference type="RefSeq" id="WP_034514704.1">
    <property type="nucleotide sequence ID" value="NZ_CBCRWE010000120.1"/>
</dbReference>
<evidence type="ECO:0000256" key="1">
    <source>
        <dbReference type="SAM" id="MobiDB-lite"/>
    </source>
</evidence>
<reference evidence="3 4" key="1">
    <citation type="submission" date="2018-12" db="EMBL/GenBank/DDBJ databases">
        <authorList>
            <consortium name="Pathogen Informatics"/>
        </authorList>
    </citation>
    <scope>NUCLEOTIDE SEQUENCE [LARGE SCALE GENOMIC DNA]</scope>
    <source>
        <strain evidence="3 4">NCTC11923</strain>
    </source>
</reference>
<evidence type="ECO:0000313" key="4">
    <source>
        <dbReference type="Proteomes" id="UP000276899"/>
    </source>
</evidence>
<dbReference type="InterPro" id="IPR013974">
    <property type="entry name" value="SAF"/>
</dbReference>
<sequence>MSTSRRAAPRRSQSPAPASARWRRPAWKDPRLSGGIALVGAAVALGGWAVAAAADTTDVYVLSQDVAPGTDLTADGVLTLVASHPGTGAYVEAGSLPQGAVATRSMTAGELLPRSAIGSAQDLGLRAVVLDVAATLPSTTGTGDYVDLWLLPDEGVRGDEAQSGAVMVAQGLVIAKVGEASTGLLGGPSTGVEVRVPQDSLDEVLGAVAKDGALVLVPTGQEAP</sequence>
<gene>
    <name evidence="3" type="ORF">NCTC11923_02504</name>
</gene>
<accession>A0A3S4WLX0</accession>